<dbReference type="AlphaFoldDB" id="A0A1Q8YJY7"/>
<proteinExistence type="predicted"/>
<dbReference type="EMBL" id="MSYM01000005">
    <property type="protein sequence ID" value="OLP08283.1"/>
    <property type="molecule type" value="Genomic_DNA"/>
</dbReference>
<reference evidence="1 2" key="1">
    <citation type="submission" date="2017-01" db="EMBL/GenBank/DDBJ databases">
        <title>Genome sequence of Rhodoferax antarcticus ANT.BR, a psychrophilic purple nonsulfur bacterium from an Antarctic microbial mat.</title>
        <authorList>
            <person name="Baker J."/>
            <person name="Riester C."/>
            <person name="Skinner B."/>
            <person name="Newell A."/>
            <person name="Swingley W."/>
            <person name="Madigan M."/>
            <person name="Jung D."/>
            <person name="Asao M."/>
            <person name="Chen M."/>
            <person name="Loughlin P."/>
            <person name="Pan H."/>
            <person name="Lin S."/>
            <person name="Li N."/>
            <person name="Shaw J."/>
            <person name="Prado M."/>
            <person name="Sherman C."/>
            <person name="Li X."/>
            <person name="Tang J."/>
            <person name="Blankenship R."/>
            <person name="Zhao T."/>
            <person name="Touchman J."/>
            <person name="Sattley M."/>
        </authorList>
    </citation>
    <scope>NUCLEOTIDE SEQUENCE [LARGE SCALE GENOMIC DNA]</scope>
    <source>
        <strain evidence="1 2">ANT.BR</strain>
    </source>
</reference>
<evidence type="ECO:0000313" key="1">
    <source>
        <dbReference type="EMBL" id="OLP08283.1"/>
    </source>
</evidence>
<dbReference type="STRING" id="81479.RA876_16875"/>
<organism evidence="1 2">
    <name type="scientific">Rhodoferax antarcticus ANT.BR</name>
    <dbReference type="NCBI Taxonomy" id="1111071"/>
    <lineage>
        <taxon>Bacteria</taxon>
        <taxon>Pseudomonadati</taxon>
        <taxon>Pseudomonadota</taxon>
        <taxon>Betaproteobacteria</taxon>
        <taxon>Burkholderiales</taxon>
        <taxon>Comamonadaceae</taxon>
        <taxon>Rhodoferax</taxon>
    </lineage>
</organism>
<name>A0A1Q8YJY7_9BURK</name>
<accession>A0A1Q8YJY7</accession>
<dbReference type="Proteomes" id="UP000185911">
    <property type="component" value="Unassembled WGS sequence"/>
</dbReference>
<dbReference type="RefSeq" id="WP_075585154.1">
    <property type="nucleotide sequence ID" value="NZ_MSYM01000005.1"/>
</dbReference>
<comment type="caution">
    <text evidence="1">The sequence shown here is derived from an EMBL/GenBank/DDBJ whole genome shotgun (WGS) entry which is preliminary data.</text>
</comment>
<keyword evidence="2" id="KW-1185">Reference proteome</keyword>
<evidence type="ECO:0000313" key="2">
    <source>
        <dbReference type="Proteomes" id="UP000185911"/>
    </source>
</evidence>
<sequence length="201" mass="22691">MDIFISVFIIGWGLHSFTQRDQNVRIALLGTFLARYPIEKLMESLIQGYLRALGETDKERQDAIWSALKTTETDLVQQFNAFALAFSKVPEPQARISKVPFALPQITKWLPGYTFDARKVFNVHAHAIAQAARAGDDAPSKEKAFTMMAELFLMQHTCHWFCRSRMVASARLMARHKSPYAQVLRSVAAQTRKAYGALVGV</sequence>
<protein>
    <submittedName>
        <fullName evidence="1">Uncharacterized protein</fullName>
    </submittedName>
</protein>
<gene>
    <name evidence="1" type="ORF">BLL52_0571</name>
</gene>